<feature type="chain" id="PRO_5045403111" description="Extracellular membrane protein CFEM domain-containing protein" evidence="2">
    <location>
        <begin position="18"/>
        <end position="124"/>
    </location>
</feature>
<name>A0ABR1YN63_9PEZI</name>
<evidence type="ECO:0008006" key="5">
    <source>
        <dbReference type="Google" id="ProtNLM"/>
    </source>
</evidence>
<keyword evidence="2" id="KW-0732">Signal</keyword>
<comment type="caution">
    <text evidence="3">The sequence shown here is derived from an EMBL/GenBank/DDBJ whole genome shotgun (WGS) entry which is preliminary data.</text>
</comment>
<proteinExistence type="predicted"/>
<sequence>MRFSWIALAAFVSAVAAQGSLSNSPDSDGCKPQKLSCLLTQRSLLPGFENCFRTSGCAPGDEVCYCNNQVAVDKTACCVSKECSGETQKIIGVFAHLICQKGSAKHPPRQADGCKKGGGAKQIK</sequence>
<reference evidence="3 4" key="1">
    <citation type="submission" date="2024-04" db="EMBL/GenBank/DDBJ databases">
        <title>Phyllosticta paracitricarpa is synonymous to the EU quarantine fungus P. citricarpa based on phylogenomic analyses.</title>
        <authorList>
            <consortium name="Lawrence Berkeley National Laboratory"/>
            <person name="Van Ingen-Buijs V.A."/>
            <person name="Van Westerhoven A.C."/>
            <person name="Haridas S."/>
            <person name="Skiadas P."/>
            <person name="Martin F."/>
            <person name="Groenewald J.Z."/>
            <person name="Crous P.W."/>
            <person name="Seidl M.F."/>
        </authorList>
    </citation>
    <scope>NUCLEOTIDE SEQUENCE [LARGE SCALE GENOMIC DNA]</scope>
    <source>
        <strain evidence="3 4">CBS 123374</strain>
    </source>
</reference>
<feature type="region of interest" description="Disordered" evidence="1">
    <location>
        <begin position="103"/>
        <end position="124"/>
    </location>
</feature>
<evidence type="ECO:0000256" key="1">
    <source>
        <dbReference type="SAM" id="MobiDB-lite"/>
    </source>
</evidence>
<evidence type="ECO:0000256" key="2">
    <source>
        <dbReference type="SAM" id="SignalP"/>
    </source>
</evidence>
<accession>A0ABR1YN63</accession>
<evidence type="ECO:0000313" key="3">
    <source>
        <dbReference type="EMBL" id="KAK8233941.1"/>
    </source>
</evidence>
<keyword evidence="4" id="KW-1185">Reference proteome</keyword>
<feature type="signal peptide" evidence="2">
    <location>
        <begin position="1"/>
        <end position="17"/>
    </location>
</feature>
<evidence type="ECO:0000313" key="4">
    <source>
        <dbReference type="Proteomes" id="UP001492380"/>
    </source>
</evidence>
<dbReference type="Proteomes" id="UP001492380">
    <property type="component" value="Unassembled WGS sequence"/>
</dbReference>
<gene>
    <name evidence="3" type="ORF">HDK90DRAFT_466949</name>
</gene>
<organism evidence="3 4">
    <name type="scientific">Phyllosticta capitalensis</name>
    <dbReference type="NCBI Taxonomy" id="121624"/>
    <lineage>
        <taxon>Eukaryota</taxon>
        <taxon>Fungi</taxon>
        <taxon>Dikarya</taxon>
        <taxon>Ascomycota</taxon>
        <taxon>Pezizomycotina</taxon>
        <taxon>Dothideomycetes</taxon>
        <taxon>Dothideomycetes incertae sedis</taxon>
        <taxon>Botryosphaeriales</taxon>
        <taxon>Phyllostictaceae</taxon>
        <taxon>Phyllosticta</taxon>
    </lineage>
</organism>
<dbReference type="EMBL" id="JBBWRZ010000006">
    <property type="protein sequence ID" value="KAK8233941.1"/>
    <property type="molecule type" value="Genomic_DNA"/>
</dbReference>
<protein>
    <recommendedName>
        <fullName evidence="5">Extracellular membrane protein CFEM domain-containing protein</fullName>
    </recommendedName>
</protein>